<dbReference type="InterPro" id="IPR027417">
    <property type="entry name" value="P-loop_NTPase"/>
</dbReference>
<reference evidence="2" key="2">
    <citation type="submission" date="2019-10" db="EMBL/GenBank/DDBJ databases">
        <authorList>
            <consortium name="NCBI Pathogen Detection Project"/>
        </authorList>
    </citation>
    <scope>NUCLEOTIDE SEQUENCE</scope>
    <source>
        <strain evidence="2">Salmonella enterica</strain>
    </source>
</reference>
<protein>
    <submittedName>
        <fullName evidence="2">AAA family ATPase</fullName>
    </submittedName>
</protein>
<reference evidence="2" key="1">
    <citation type="journal article" date="2018" name="Genome Biol.">
        <title>SKESA: strategic k-mer extension for scrupulous assemblies.</title>
        <authorList>
            <person name="Souvorov A."/>
            <person name="Agarwala R."/>
            <person name="Lipman D.J."/>
        </authorList>
    </citation>
    <scope>NUCLEOTIDE SEQUENCE</scope>
    <source>
        <strain evidence="2">Salmonella enterica</strain>
    </source>
</reference>
<dbReference type="AlphaFoldDB" id="A0A726D1B4"/>
<organism evidence="2">
    <name type="scientific">Salmonella enterica subsp. enterica serovar Agona</name>
    <dbReference type="NCBI Taxonomy" id="58095"/>
    <lineage>
        <taxon>Bacteria</taxon>
        <taxon>Pseudomonadati</taxon>
        <taxon>Pseudomonadota</taxon>
        <taxon>Gammaproteobacteria</taxon>
        <taxon>Enterobacterales</taxon>
        <taxon>Enterobacteriaceae</taxon>
        <taxon>Salmonella</taxon>
    </lineage>
</organism>
<dbReference type="InterPro" id="IPR038729">
    <property type="entry name" value="Rad50/SbcC_AAA"/>
</dbReference>
<gene>
    <name evidence="2" type="ORF">G2953_19300</name>
</gene>
<feature type="domain" description="Rad50/SbcC-type AAA" evidence="1">
    <location>
        <begin position="2"/>
        <end position="36"/>
    </location>
</feature>
<feature type="non-terminal residue" evidence="2">
    <location>
        <position position="36"/>
    </location>
</feature>
<accession>A0A726D1B4</accession>
<dbReference type="Gene3D" id="3.40.50.300">
    <property type="entry name" value="P-loop containing nucleotide triphosphate hydrolases"/>
    <property type="match status" value="1"/>
</dbReference>
<evidence type="ECO:0000313" key="2">
    <source>
        <dbReference type="EMBL" id="HAE1239099.1"/>
    </source>
</evidence>
<proteinExistence type="predicted"/>
<name>A0A726D1B4_SALET</name>
<dbReference type="GO" id="GO:0006302">
    <property type="term" value="P:double-strand break repair"/>
    <property type="evidence" value="ECO:0007669"/>
    <property type="project" value="InterPro"/>
</dbReference>
<evidence type="ECO:0000259" key="1">
    <source>
        <dbReference type="Pfam" id="PF13476"/>
    </source>
</evidence>
<dbReference type="Pfam" id="PF13476">
    <property type="entry name" value="AAA_23"/>
    <property type="match status" value="1"/>
</dbReference>
<dbReference type="GO" id="GO:0016887">
    <property type="term" value="F:ATP hydrolysis activity"/>
    <property type="evidence" value="ECO:0007669"/>
    <property type="project" value="InterPro"/>
</dbReference>
<sequence>MELSLKNVTSYDKNKYTKISLEKRINILYGQNGAGK</sequence>
<comment type="caution">
    <text evidence="2">The sequence shown here is derived from an EMBL/GenBank/DDBJ whole genome shotgun (WGS) entry which is preliminary data.</text>
</comment>
<dbReference type="EMBL" id="DAAQXF010000137">
    <property type="protein sequence ID" value="HAE1239099.1"/>
    <property type="molecule type" value="Genomic_DNA"/>
</dbReference>